<reference evidence="1 2" key="1">
    <citation type="submission" date="2024-05" db="EMBL/GenBank/DDBJ databases">
        <title>Genome sequencing and assembly of Indian major carp, Cirrhinus mrigala (Hamilton, 1822).</title>
        <authorList>
            <person name="Mohindra V."/>
            <person name="Chowdhury L.M."/>
            <person name="Lal K."/>
            <person name="Jena J.K."/>
        </authorList>
    </citation>
    <scope>NUCLEOTIDE SEQUENCE [LARGE SCALE GENOMIC DNA]</scope>
    <source>
        <strain evidence="1">CM1030</strain>
        <tissue evidence="1">Blood</tissue>
    </source>
</reference>
<organism evidence="1 2">
    <name type="scientific">Cirrhinus mrigala</name>
    <name type="common">Mrigala</name>
    <dbReference type="NCBI Taxonomy" id="683832"/>
    <lineage>
        <taxon>Eukaryota</taxon>
        <taxon>Metazoa</taxon>
        <taxon>Chordata</taxon>
        <taxon>Craniata</taxon>
        <taxon>Vertebrata</taxon>
        <taxon>Euteleostomi</taxon>
        <taxon>Actinopterygii</taxon>
        <taxon>Neopterygii</taxon>
        <taxon>Teleostei</taxon>
        <taxon>Ostariophysi</taxon>
        <taxon>Cypriniformes</taxon>
        <taxon>Cyprinidae</taxon>
        <taxon>Labeoninae</taxon>
        <taxon>Labeonini</taxon>
        <taxon>Cirrhinus</taxon>
    </lineage>
</organism>
<dbReference type="AlphaFoldDB" id="A0ABD0N4F2"/>
<comment type="caution">
    <text evidence="1">The sequence shown here is derived from an EMBL/GenBank/DDBJ whole genome shotgun (WGS) entry which is preliminary data.</text>
</comment>
<evidence type="ECO:0000313" key="1">
    <source>
        <dbReference type="EMBL" id="KAL0157013.1"/>
    </source>
</evidence>
<dbReference type="Proteomes" id="UP001529510">
    <property type="component" value="Unassembled WGS sequence"/>
</dbReference>
<proteinExistence type="predicted"/>
<feature type="non-terminal residue" evidence="1">
    <location>
        <position position="58"/>
    </location>
</feature>
<gene>
    <name evidence="1" type="ORF">M9458_048259</name>
</gene>
<sequence>STCTLSYSSKPIGVYIFELVMEDYPTQTINLNYIAIGTAVRYPFNNGSSNTPLSKIPL</sequence>
<feature type="non-terminal residue" evidence="1">
    <location>
        <position position="1"/>
    </location>
</feature>
<accession>A0ABD0N4F2</accession>
<name>A0ABD0N4F2_CIRMR</name>
<evidence type="ECO:0000313" key="2">
    <source>
        <dbReference type="Proteomes" id="UP001529510"/>
    </source>
</evidence>
<keyword evidence="2" id="KW-1185">Reference proteome</keyword>
<protein>
    <submittedName>
        <fullName evidence="1">Uncharacterized protein</fullName>
    </submittedName>
</protein>
<dbReference type="EMBL" id="JAMKFB020000024">
    <property type="protein sequence ID" value="KAL0157013.1"/>
    <property type="molecule type" value="Genomic_DNA"/>
</dbReference>